<dbReference type="InterPro" id="IPR023610">
    <property type="entry name" value="PInositol-4/5-P-5/4-kinase"/>
</dbReference>
<dbReference type="SUPFAM" id="SSF56104">
    <property type="entry name" value="SAICAR synthase-like"/>
    <property type="match status" value="2"/>
</dbReference>
<dbReference type="GO" id="GO:0005524">
    <property type="term" value="F:ATP binding"/>
    <property type="evidence" value="ECO:0007669"/>
    <property type="project" value="UniProtKB-UniRule"/>
</dbReference>
<dbReference type="CDD" id="cd00139">
    <property type="entry name" value="PIPKc"/>
    <property type="match status" value="1"/>
</dbReference>
<feature type="compositionally biased region" description="Low complexity" evidence="2">
    <location>
        <begin position="448"/>
        <end position="457"/>
    </location>
</feature>
<feature type="region of interest" description="Disordered" evidence="2">
    <location>
        <begin position="428"/>
        <end position="466"/>
    </location>
</feature>
<keyword evidence="1" id="KW-0547">Nucleotide-binding</keyword>
<feature type="compositionally biased region" description="Polar residues" evidence="2">
    <location>
        <begin position="84"/>
        <end position="100"/>
    </location>
</feature>
<comment type="caution">
    <text evidence="4">The sequence shown here is derived from an EMBL/GenBank/DDBJ whole genome shotgun (WGS) entry which is preliminary data.</text>
</comment>
<dbReference type="Pfam" id="PF01504">
    <property type="entry name" value="PIP5K"/>
    <property type="match status" value="1"/>
</dbReference>
<accession>A0ABD3R1A2</accession>
<evidence type="ECO:0000256" key="1">
    <source>
        <dbReference type="PROSITE-ProRule" id="PRU00781"/>
    </source>
</evidence>
<dbReference type="SMART" id="SM00330">
    <property type="entry name" value="PIPKc"/>
    <property type="match status" value="1"/>
</dbReference>
<keyword evidence="5" id="KW-1185">Reference proteome</keyword>
<dbReference type="PROSITE" id="PS51455">
    <property type="entry name" value="PIPK"/>
    <property type="match status" value="1"/>
</dbReference>
<feature type="region of interest" description="Disordered" evidence="2">
    <location>
        <begin position="892"/>
        <end position="912"/>
    </location>
</feature>
<evidence type="ECO:0000259" key="3">
    <source>
        <dbReference type="PROSITE" id="PS51455"/>
    </source>
</evidence>
<keyword evidence="1" id="KW-0418">Kinase</keyword>
<feature type="compositionally biased region" description="Pro residues" evidence="2">
    <location>
        <begin position="259"/>
        <end position="270"/>
    </location>
</feature>
<dbReference type="Gene3D" id="3.30.810.10">
    <property type="entry name" value="2-Layer Sandwich"/>
    <property type="match status" value="2"/>
</dbReference>
<dbReference type="EMBL" id="JABMIG020000004">
    <property type="protein sequence ID" value="KAL3805046.1"/>
    <property type="molecule type" value="Genomic_DNA"/>
</dbReference>
<name>A0ABD3R1A2_9STRA</name>
<sequence>SFLRGIVVIAFSSVQYFSLGSQTHTGHEQIKRRDDKKTETSIVTTTYLVGVRDPPRVSSQPSSTEIAAEIKMATSSTPDPPVSPLQSPAMQGNKESSSVPLVSTNASAPLLVEIAPNTPAAEALAANSSIRVSKLHKAARSTRLQASIRVLKSAARTVGGQPGHAGDRRGAPNFVAPYQQREGRASGGGGGSGVAPTAGHPPTILEEGEDDDERRIPPEGAGLQDEESSLNDDDSVTSSVGPLDKSLVIDDDLKFSSSPYPPPPLAPPSTPTTMHHRHNITPPVTHAALPAAIAAACRAAEELERQRMSSSGEERRAPPSLLHLFKPSSHAVPPPPPFSSGEMTPAVQLMPAMLRRRSSDSNVVVRSVSSRERRMSLEGSQLLIMPSEIQLDDDALEQTNVGLGGGEEVEEEDDLSEDLDDVAITTLEGERGTPSSLLTPKEKDDGDTPAITISMPSTPTPPKLDSVTMEETNEESAIVDTININININNHSQHTPPYDQENIDSLLSSSKKRSRRLKLSSIKNPIDESFHFHGPRSVRNWVRRRRREIEHDHMRSYVKGKVIDGQHELFIMSIAIMLGMRTSIGRTNMQMSETSHNERRWLDNDDLMAVEKYVFPPRGSEITPPHQLNHTFKFKDYSPHAFAYLRRMFGVNEYEFLLSVCGNANYIEFQSNAKSGQFFFYSKDGKYMIKTMTNAESKFLRRITPHYFRHCALNPNTLITKFLGMYRVKLYHLRRNVKFVVMKSVYDTDKHLHQVFDVKGSSTGRDAKPGEAVKKDNDVRRSLPDGAFVLEDGLRDRLRMQVERDCQWLKAMKIMDYSMLIGVHNISLRPQKRPVSTPGKPRPKSLTNTDDGTNQSHSLLSSQIGDDGDEFSHASFDASYMTLDRYLDEDDDDSYLEGSSRQRNKPRVAYEISSSDDACTSVRVLKSSDATNGHDQKESELYVEKAIEDMYWPFHRYYDLQGRRRLIPIKDELIAEENRHRNGEEHIHPKPMSQKIYLKFLSSSHSPSSFGDSPQYQIPAFEKPLSERKDGGFMMDLKDVETPLKLSVPGAPHMAEYCDGKIFYMGIIDILQQFNIRKRLEARWRRMGGKDWEAASCVHPTIYADRFMRFFDEYTAGHLNHDSDDS</sequence>
<evidence type="ECO:0000313" key="5">
    <source>
        <dbReference type="Proteomes" id="UP001516023"/>
    </source>
</evidence>
<protein>
    <recommendedName>
        <fullName evidence="3">PIPK domain-containing protein</fullName>
    </recommendedName>
</protein>
<organism evidence="4 5">
    <name type="scientific">Cyclotella cryptica</name>
    <dbReference type="NCBI Taxonomy" id="29204"/>
    <lineage>
        <taxon>Eukaryota</taxon>
        <taxon>Sar</taxon>
        <taxon>Stramenopiles</taxon>
        <taxon>Ochrophyta</taxon>
        <taxon>Bacillariophyta</taxon>
        <taxon>Coscinodiscophyceae</taxon>
        <taxon>Thalassiosirophycidae</taxon>
        <taxon>Stephanodiscales</taxon>
        <taxon>Stephanodiscaceae</taxon>
        <taxon>Cyclotella</taxon>
    </lineage>
</organism>
<dbReference type="InterPro" id="IPR027483">
    <property type="entry name" value="PInositol-4-P-4/5-kinase_C_sf"/>
</dbReference>
<evidence type="ECO:0000256" key="2">
    <source>
        <dbReference type="SAM" id="MobiDB-lite"/>
    </source>
</evidence>
<dbReference type="InterPro" id="IPR027484">
    <property type="entry name" value="PInositol-4-P-5-kinase_N"/>
</dbReference>
<feature type="domain" description="PIPK" evidence="3">
    <location>
        <begin position="572"/>
        <end position="1115"/>
    </location>
</feature>
<keyword evidence="1" id="KW-0808">Transferase</keyword>
<dbReference type="InterPro" id="IPR002498">
    <property type="entry name" value="PInositol-4-P-4/5-kinase_core"/>
</dbReference>
<dbReference type="PANTHER" id="PTHR23086">
    <property type="entry name" value="PHOSPHATIDYLINOSITOL-4-PHOSPHATE 5-KINASE"/>
    <property type="match status" value="1"/>
</dbReference>
<feature type="compositionally biased region" description="Polar residues" evidence="2">
    <location>
        <begin position="845"/>
        <end position="864"/>
    </location>
</feature>
<feature type="region of interest" description="Disordered" evidence="2">
    <location>
        <begin position="180"/>
        <end position="278"/>
    </location>
</feature>
<dbReference type="Proteomes" id="UP001516023">
    <property type="component" value="Unassembled WGS sequence"/>
</dbReference>
<gene>
    <name evidence="4" type="ORF">HJC23_003274</name>
</gene>
<dbReference type="Gene3D" id="3.30.800.10">
    <property type="entry name" value="Phosphatidylinositol Phosphate Kinase II Beta"/>
    <property type="match status" value="1"/>
</dbReference>
<dbReference type="GO" id="GO:0046488">
    <property type="term" value="P:phosphatidylinositol metabolic process"/>
    <property type="evidence" value="ECO:0007669"/>
    <property type="project" value="UniProtKB-UniRule"/>
</dbReference>
<feature type="compositionally biased region" description="Acidic residues" evidence="2">
    <location>
        <begin position="224"/>
        <end position="235"/>
    </location>
</feature>
<reference evidence="4 5" key="1">
    <citation type="journal article" date="2020" name="G3 (Bethesda)">
        <title>Improved Reference Genome for Cyclotella cryptica CCMP332, a Model for Cell Wall Morphogenesis, Salinity Adaptation, and Lipid Production in Diatoms (Bacillariophyta).</title>
        <authorList>
            <person name="Roberts W.R."/>
            <person name="Downey K.M."/>
            <person name="Ruck E.C."/>
            <person name="Traller J.C."/>
            <person name="Alverson A.J."/>
        </authorList>
    </citation>
    <scope>NUCLEOTIDE SEQUENCE [LARGE SCALE GENOMIC DNA]</scope>
    <source>
        <strain evidence="4 5">CCMP332</strain>
    </source>
</reference>
<dbReference type="PANTHER" id="PTHR23086:SF8">
    <property type="entry name" value="PHOSPHATIDYLINOSITOL 5-PHOSPHATE 4-KINASE, ISOFORM A"/>
    <property type="match status" value="1"/>
</dbReference>
<proteinExistence type="predicted"/>
<evidence type="ECO:0000313" key="4">
    <source>
        <dbReference type="EMBL" id="KAL3805046.1"/>
    </source>
</evidence>
<keyword evidence="1" id="KW-0067">ATP-binding</keyword>
<feature type="non-terminal residue" evidence="4">
    <location>
        <position position="1"/>
    </location>
</feature>
<feature type="region of interest" description="Disordered" evidence="2">
    <location>
        <begin position="73"/>
        <end position="100"/>
    </location>
</feature>
<dbReference type="GO" id="GO:0016301">
    <property type="term" value="F:kinase activity"/>
    <property type="evidence" value="ECO:0007669"/>
    <property type="project" value="UniProtKB-UniRule"/>
</dbReference>
<feature type="region of interest" description="Disordered" evidence="2">
    <location>
        <begin position="830"/>
        <end position="866"/>
    </location>
</feature>
<dbReference type="AlphaFoldDB" id="A0ABD3R1A2"/>